<proteinExistence type="predicted"/>
<keyword evidence="3" id="KW-1185">Reference proteome</keyword>
<evidence type="ECO:0000313" key="2">
    <source>
        <dbReference type="EMBL" id="MBW0576607.1"/>
    </source>
</evidence>
<gene>
    <name evidence="2" type="ORF">O181_116322</name>
</gene>
<evidence type="ECO:0000256" key="1">
    <source>
        <dbReference type="SAM" id="MobiDB-lite"/>
    </source>
</evidence>
<dbReference type="EMBL" id="AVOT02098773">
    <property type="protein sequence ID" value="MBW0576607.1"/>
    <property type="molecule type" value="Genomic_DNA"/>
</dbReference>
<feature type="region of interest" description="Disordered" evidence="1">
    <location>
        <begin position="133"/>
        <end position="157"/>
    </location>
</feature>
<protein>
    <submittedName>
        <fullName evidence="2">Uncharacterized protein</fullName>
    </submittedName>
</protein>
<organism evidence="2 3">
    <name type="scientific">Austropuccinia psidii MF-1</name>
    <dbReference type="NCBI Taxonomy" id="1389203"/>
    <lineage>
        <taxon>Eukaryota</taxon>
        <taxon>Fungi</taxon>
        <taxon>Dikarya</taxon>
        <taxon>Basidiomycota</taxon>
        <taxon>Pucciniomycotina</taxon>
        <taxon>Pucciniomycetes</taxon>
        <taxon>Pucciniales</taxon>
        <taxon>Sphaerophragmiaceae</taxon>
        <taxon>Austropuccinia</taxon>
    </lineage>
</organism>
<dbReference type="Proteomes" id="UP000765509">
    <property type="component" value="Unassembled WGS sequence"/>
</dbReference>
<sequence length="321" mass="36464">MNINTATSDSENFQNDPFSNLTPNSGLKSVIYIRIGWEEYPFMTFLDQTLEYNCIPLNMAAAIGIRQISKKMKNEDKKLNKKIMNRVQVVLPTKETLYLRFMVEGTSSHIVLGKDFCDYFNWFQLCNSIPSSYDKEESNQSPKSFNKGSSALKDTNQSSEDLYEGMQVFSIGIMDLTQQDFPEMMTRREGSPYTASSPLTPLDEEEPFTLGDLLHDEYFNMGEINSEEYPIPQAALQPGLKQSFDVDPELTTSNILIPEFTSGPKKEHSDNKNYIQTFSPSINSLIQEIQSNCTLPTNKHVKDINETSLVKNDVILTGNFE</sequence>
<accession>A0A9Q3PY96</accession>
<name>A0A9Q3PY96_9BASI</name>
<comment type="caution">
    <text evidence="2">The sequence shown here is derived from an EMBL/GenBank/DDBJ whole genome shotgun (WGS) entry which is preliminary data.</text>
</comment>
<evidence type="ECO:0000313" key="3">
    <source>
        <dbReference type="Proteomes" id="UP000765509"/>
    </source>
</evidence>
<dbReference type="AlphaFoldDB" id="A0A9Q3PY96"/>
<feature type="compositionally biased region" description="Polar residues" evidence="1">
    <location>
        <begin position="139"/>
        <end position="157"/>
    </location>
</feature>
<reference evidence="2" key="1">
    <citation type="submission" date="2021-03" db="EMBL/GenBank/DDBJ databases">
        <title>Draft genome sequence of rust myrtle Austropuccinia psidii MF-1, a brazilian biotype.</title>
        <authorList>
            <person name="Quecine M.C."/>
            <person name="Pachon D.M.R."/>
            <person name="Bonatelli M.L."/>
            <person name="Correr F.H."/>
            <person name="Franceschini L.M."/>
            <person name="Leite T.F."/>
            <person name="Margarido G.R.A."/>
            <person name="Almeida C.A."/>
            <person name="Ferrarezi J.A."/>
            <person name="Labate C.A."/>
        </authorList>
    </citation>
    <scope>NUCLEOTIDE SEQUENCE</scope>
    <source>
        <strain evidence="2">MF-1</strain>
    </source>
</reference>